<gene>
    <name evidence="3" type="ORF">F0A17_19055</name>
</gene>
<evidence type="ECO:0000256" key="1">
    <source>
        <dbReference type="SAM" id="Phobius"/>
    </source>
</evidence>
<organism evidence="3 4">
    <name type="scientific">Billgrantia pellis</name>
    <dbReference type="NCBI Taxonomy" id="2606936"/>
    <lineage>
        <taxon>Bacteria</taxon>
        <taxon>Pseudomonadati</taxon>
        <taxon>Pseudomonadota</taxon>
        <taxon>Gammaproteobacteria</taxon>
        <taxon>Oceanospirillales</taxon>
        <taxon>Halomonadaceae</taxon>
        <taxon>Billgrantia</taxon>
    </lineage>
</organism>
<keyword evidence="1" id="KW-0472">Membrane</keyword>
<feature type="transmembrane region" description="Helical" evidence="1">
    <location>
        <begin position="178"/>
        <end position="195"/>
    </location>
</feature>
<feature type="transmembrane region" description="Helical" evidence="1">
    <location>
        <begin position="143"/>
        <end position="166"/>
    </location>
</feature>
<protein>
    <submittedName>
        <fullName evidence="3">VTT domain-containing protein</fullName>
    </submittedName>
</protein>
<proteinExistence type="predicted"/>
<keyword evidence="1" id="KW-0812">Transmembrane</keyword>
<dbReference type="InterPro" id="IPR051311">
    <property type="entry name" value="DedA_domain"/>
</dbReference>
<feature type="transmembrane region" description="Helical" evidence="1">
    <location>
        <begin position="28"/>
        <end position="53"/>
    </location>
</feature>
<name>A0A7V7FXR0_9GAMM</name>
<dbReference type="Pfam" id="PF09335">
    <property type="entry name" value="VTT_dom"/>
    <property type="match status" value="1"/>
</dbReference>
<dbReference type="EMBL" id="VTPY01000008">
    <property type="protein sequence ID" value="KAA0009986.1"/>
    <property type="molecule type" value="Genomic_DNA"/>
</dbReference>
<feature type="transmembrane region" description="Helical" evidence="1">
    <location>
        <begin position="114"/>
        <end position="137"/>
    </location>
</feature>
<sequence length="199" mass="22041">MSYMSRFHLTSARDWLDRLDHSRHALPLLFVASMLETLLIPIPIEIILIPWMLCHPYRKWTVAGVALAGNLTAASLGYALGVFAMDQWGQQLVGLFGSQEAFDAFRERLQAEGFMAVATIGIVPIPFQIAMLGAGASGYPFPLFLLAAMLGRGIRYFGLALLVTLVGDATMRLWQRHARTVGLIGVVLCAIWVWYEMTA</sequence>
<dbReference type="Proteomes" id="UP000486760">
    <property type="component" value="Unassembled WGS sequence"/>
</dbReference>
<dbReference type="AlphaFoldDB" id="A0A7V7FXR0"/>
<keyword evidence="4" id="KW-1185">Reference proteome</keyword>
<comment type="caution">
    <text evidence="3">The sequence shown here is derived from an EMBL/GenBank/DDBJ whole genome shotgun (WGS) entry which is preliminary data.</text>
</comment>
<dbReference type="GO" id="GO:0005886">
    <property type="term" value="C:plasma membrane"/>
    <property type="evidence" value="ECO:0007669"/>
    <property type="project" value="TreeGrafter"/>
</dbReference>
<keyword evidence="1" id="KW-1133">Transmembrane helix</keyword>
<accession>A0A7V7FXR0</accession>
<feature type="domain" description="VTT" evidence="2">
    <location>
        <begin position="58"/>
        <end position="163"/>
    </location>
</feature>
<dbReference type="PANTHER" id="PTHR42709:SF11">
    <property type="entry name" value="DEDA FAMILY PROTEIN"/>
    <property type="match status" value="1"/>
</dbReference>
<evidence type="ECO:0000259" key="2">
    <source>
        <dbReference type="Pfam" id="PF09335"/>
    </source>
</evidence>
<evidence type="ECO:0000313" key="3">
    <source>
        <dbReference type="EMBL" id="KAA0009986.1"/>
    </source>
</evidence>
<reference evidence="3 4" key="1">
    <citation type="submission" date="2019-08" db="EMBL/GenBank/DDBJ databases">
        <title>Bioinformatics analysis of the strain L3 and L5.</title>
        <authorList>
            <person name="Li X."/>
        </authorList>
    </citation>
    <scope>NUCLEOTIDE SEQUENCE [LARGE SCALE GENOMIC DNA]</scope>
    <source>
        <strain evidence="3 4">L5</strain>
    </source>
</reference>
<evidence type="ECO:0000313" key="4">
    <source>
        <dbReference type="Proteomes" id="UP000486760"/>
    </source>
</evidence>
<feature type="transmembrane region" description="Helical" evidence="1">
    <location>
        <begin position="65"/>
        <end position="85"/>
    </location>
</feature>
<dbReference type="PANTHER" id="PTHR42709">
    <property type="entry name" value="ALKALINE PHOSPHATASE LIKE PROTEIN"/>
    <property type="match status" value="1"/>
</dbReference>
<dbReference type="InterPro" id="IPR032816">
    <property type="entry name" value="VTT_dom"/>
</dbReference>